<keyword evidence="8 9" id="KW-0472">Membrane</keyword>
<name>A0A8K0UN53_9AGAR</name>
<evidence type="ECO:0000256" key="1">
    <source>
        <dbReference type="ARBA" id="ARBA00004304"/>
    </source>
</evidence>
<dbReference type="Pfam" id="PF08294">
    <property type="entry name" value="TIM21"/>
    <property type="match status" value="1"/>
</dbReference>
<comment type="similarity">
    <text evidence="2 9">Belongs to the TIM21 family.</text>
</comment>
<evidence type="ECO:0000256" key="8">
    <source>
        <dbReference type="ARBA" id="ARBA00023136"/>
    </source>
</evidence>
<dbReference type="EMBL" id="JAEVFJ010000015">
    <property type="protein sequence ID" value="KAH8100454.1"/>
    <property type="molecule type" value="Genomic_DNA"/>
</dbReference>
<dbReference type="PANTHER" id="PTHR13032:SF6">
    <property type="entry name" value="MITOCHONDRIAL IMPORT INNER MEMBRANE TRANSLOCASE SUBUNIT TIM21"/>
    <property type="match status" value="1"/>
</dbReference>
<evidence type="ECO:0000313" key="10">
    <source>
        <dbReference type="EMBL" id="KAH8100454.1"/>
    </source>
</evidence>
<comment type="function">
    <text evidence="9">Essential component of the TIM23 complex, a complex that mediates the translocation of transit peptide-containing proteins across the mitochondrial inner membrane.</text>
</comment>
<dbReference type="OrthoDB" id="436405at2759"/>
<evidence type="ECO:0000256" key="9">
    <source>
        <dbReference type="RuleBase" id="RU367142"/>
    </source>
</evidence>
<dbReference type="Proteomes" id="UP000813824">
    <property type="component" value="Unassembled WGS sequence"/>
</dbReference>
<evidence type="ECO:0000256" key="5">
    <source>
        <dbReference type="ARBA" id="ARBA00022946"/>
    </source>
</evidence>
<keyword evidence="7 9" id="KW-0496">Mitochondrion</keyword>
<keyword evidence="6 9" id="KW-1133">Transmembrane helix</keyword>
<evidence type="ECO:0000256" key="3">
    <source>
        <dbReference type="ARBA" id="ARBA00020726"/>
    </source>
</evidence>
<sequence>MNIINARIRIPCCNQFSRIPIKPNCRGVHFHAVKIKVPNPVGWRTFATHRDPTTTSSLLSNALDQKQRAARREDNVGPFQLGLIPPTPRDDVKVKKWSELSTSGKVLRSTARTSNAIVIVFGAGLFAVLVYALTSEMFSPNSPTVLYGKACDLIKASPRVAKYLQGPLSFHNNPSTGIRPRHRNHHLSSQIAVDSQGREHMLLNFYVKGQPPGSTSTAEDESYLDSAVRWTKDTRDALSKGTLDELAVSARERVEQVLDRCKHLFKFLSGDSVLPRDVPPAAPEVKEAKKESDWLSGLTGVFSGIKGPTAAHSEHFEDPVTGPTDTDGEVHADLVMNDQGYFEFRYILIDIPDSHARNPKRVFVVRTDGVRETERVMRWHK</sequence>
<evidence type="ECO:0000256" key="6">
    <source>
        <dbReference type="ARBA" id="ARBA00022989"/>
    </source>
</evidence>
<comment type="subunit">
    <text evidence="9">Component of the TIM23 complex.</text>
</comment>
<accession>A0A8K0UN53</accession>
<dbReference type="InterPro" id="IPR038552">
    <property type="entry name" value="Tim21_IMS_sf"/>
</dbReference>
<dbReference type="PANTHER" id="PTHR13032">
    <property type="entry name" value="MITOCHONDRIAL IMPORT INNER MEMBRANE TRANSLOCASE SUBUNIT TIM21"/>
    <property type="match status" value="1"/>
</dbReference>
<evidence type="ECO:0000256" key="4">
    <source>
        <dbReference type="ARBA" id="ARBA00022692"/>
    </source>
</evidence>
<keyword evidence="11" id="KW-1185">Reference proteome</keyword>
<keyword evidence="5" id="KW-0809">Transit peptide</keyword>
<evidence type="ECO:0000256" key="7">
    <source>
        <dbReference type="ARBA" id="ARBA00023128"/>
    </source>
</evidence>
<dbReference type="AlphaFoldDB" id="A0A8K0UN53"/>
<dbReference type="GO" id="GO:0005744">
    <property type="term" value="C:TIM23 mitochondrial import inner membrane translocase complex"/>
    <property type="evidence" value="ECO:0007669"/>
    <property type="project" value="UniProtKB-UniRule"/>
</dbReference>
<comment type="subcellular location">
    <subcellularLocation>
        <location evidence="9">Mitochondrion inner membrane</location>
        <topology evidence="9">Single-pass membrane protein</topology>
    </subcellularLocation>
    <subcellularLocation>
        <location evidence="1">Mitochondrion membrane</location>
        <topology evidence="1">Single-pass membrane protein</topology>
    </subcellularLocation>
</comment>
<comment type="caution">
    <text evidence="10">The sequence shown here is derived from an EMBL/GenBank/DDBJ whole genome shotgun (WGS) entry which is preliminary data.</text>
</comment>
<reference evidence="10" key="1">
    <citation type="journal article" date="2021" name="New Phytol.">
        <title>Evolutionary innovations through gain and loss of genes in the ectomycorrhizal Boletales.</title>
        <authorList>
            <person name="Wu G."/>
            <person name="Miyauchi S."/>
            <person name="Morin E."/>
            <person name="Kuo A."/>
            <person name="Drula E."/>
            <person name="Varga T."/>
            <person name="Kohler A."/>
            <person name="Feng B."/>
            <person name="Cao Y."/>
            <person name="Lipzen A."/>
            <person name="Daum C."/>
            <person name="Hundley H."/>
            <person name="Pangilinan J."/>
            <person name="Johnson J."/>
            <person name="Barry K."/>
            <person name="LaButti K."/>
            <person name="Ng V."/>
            <person name="Ahrendt S."/>
            <person name="Min B."/>
            <person name="Choi I.G."/>
            <person name="Park H."/>
            <person name="Plett J.M."/>
            <person name="Magnuson J."/>
            <person name="Spatafora J.W."/>
            <person name="Nagy L.G."/>
            <person name="Henrissat B."/>
            <person name="Grigoriev I.V."/>
            <person name="Yang Z.L."/>
            <person name="Xu J."/>
            <person name="Martin F.M."/>
        </authorList>
    </citation>
    <scope>NUCLEOTIDE SEQUENCE</scope>
    <source>
        <strain evidence="10">KKN 215</strain>
    </source>
</reference>
<dbReference type="GO" id="GO:0030150">
    <property type="term" value="P:protein import into mitochondrial matrix"/>
    <property type="evidence" value="ECO:0007669"/>
    <property type="project" value="UniProtKB-UniRule"/>
</dbReference>
<evidence type="ECO:0000256" key="2">
    <source>
        <dbReference type="ARBA" id="ARBA00010867"/>
    </source>
</evidence>
<keyword evidence="9" id="KW-0811">Translocation</keyword>
<keyword evidence="9" id="KW-0653">Protein transport</keyword>
<proteinExistence type="inferred from homology"/>
<dbReference type="Gene3D" id="3.10.450.320">
    <property type="entry name" value="Mitochondrial import inner membrane translocase subunit Tim21"/>
    <property type="match status" value="1"/>
</dbReference>
<gene>
    <name evidence="10" type="ORF">BXZ70DRAFT_937213</name>
</gene>
<organism evidence="10 11">
    <name type="scientific">Cristinia sonorae</name>
    <dbReference type="NCBI Taxonomy" id="1940300"/>
    <lineage>
        <taxon>Eukaryota</taxon>
        <taxon>Fungi</taxon>
        <taxon>Dikarya</taxon>
        <taxon>Basidiomycota</taxon>
        <taxon>Agaricomycotina</taxon>
        <taxon>Agaricomycetes</taxon>
        <taxon>Agaricomycetidae</taxon>
        <taxon>Agaricales</taxon>
        <taxon>Pleurotineae</taxon>
        <taxon>Stephanosporaceae</taxon>
        <taxon>Cristinia</taxon>
    </lineage>
</organism>
<keyword evidence="4 9" id="KW-0812">Transmembrane</keyword>
<keyword evidence="9" id="KW-0813">Transport</keyword>
<protein>
    <recommendedName>
        <fullName evidence="3 9">Mitochondrial import inner membrane translocase subunit Tim21</fullName>
    </recommendedName>
</protein>
<keyword evidence="9" id="KW-0999">Mitochondrion inner membrane</keyword>
<feature type="transmembrane region" description="Helical" evidence="9">
    <location>
        <begin position="115"/>
        <end position="134"/>
    </location>
</feature>
<dbReference type="InterPro" id="IPR013261">
    <property type="entry name" value="Tim21"/>
</dbReference>
<evidence type="ECO:0000313" key="11">
    <source>
        <dbReference type="Proteomes" id="UP000813824"/>
    </source>
</evidence>